<evidence type="ECO:0008006" key="4">
    <source>
        <dbReference type="Google" id="ProtNLM"/>
    </source>
</evidence>
<organism evidence="2 3">
    <name type="scientific">Shimazuella alba</name>
    <dbReference type="NCBI Taxonomy" id="2690964"/>
    <lineage>
        <taxon>Bacteria</taxon>
        <taxon>Bacillati</taxon>
        <taxon>Bacillota</taxon>
        <taxon>Bacilli</taxon>
        <taxon>Bacillales</taxon>
        <taxon>Thermoactinomycetaceae</taxon>
        <taxon>Shimazuella</taxon>
    </lineage>
</organism>
<dbReference type="Proteomes" id="UP000430692">
    <property type="component" value="Unassembled WGS sequence"/>
</dbReference>
<name>A0A6I4VW90_9BACL</name>
<dbReference type="AlphaFoldDB" id="A0A6I4VW90"/>
<dbReference type="RefSeq" id="WP_160801488.1">
    <property type="nucleotide sequence ID" value="NZ_WUUL01000006.1"/>
</dbReference>
<reference evidence="2 3" key="1">
    <citation type="submission" date="2019-12" db="EMBL/GenBank/DDBJ databases">
        <title>Whole-genome analyses of novel actinobacteria.</title>
        <authorList>
            <person name="Sahin N."/>
            <person name="Saygin H."/>
        </authorList>
    </citation>
    <scope>NUCLEOTIDE SEQUENCE [LARGE SCALE GENOMIC DNA]</scope>
    <source>
        <strain evidence="2 3">KC615</strain>
    </source>
</reference>
<evidence type="ECO:0000313" key="2">
    <source>
        <dbReference type="EMBL" id="MXQ54130.1"/>
    </source>
</evidence>
<comment type="caution">
    <text evidence="2">The sequence shown here is derived from an EMBL/GenBank/DDBJ whole genome shotgun (WGS) entry which is preliminary data.</text>
</comment>
<feature type="transmembrane region" description="Helical" evidence="1">
    <location>
        <begin position="6"/>
        <end position="26"/>
    </location>
</feature>
<keyword evidence="1" id="KW-0812">Transmembrane</keyword>
<evidence type="ECO:0000256" key="1">
    <source>
        <dbReference type="SAM" id="Phobius"/>
    </source>
</evidence>
<protein>
    <recommendedName>
        <fullName evidence="4">YtpI-like protein</fullName>
    </recommendedName>
</protein>
<keyword evidence="3" id="KW-1185">Reference proteome</keyword>
<dbReference type="InterPro" id="IPR025618">
    <property type="entry name" value="YtpI"/>
</dbReference>
<evidence type="ECO:0000313" key="3">
    <source>
        <dbReference type="Proteomes" id="UP000430692"/>
    </source>
</evidence>
<gene>
    <name evidence="2" type="ORF">GSM42_10470</name>
</gene>
<keyword evidence="1" id="KW-0472">Membrane</keyword>
<dbReference type="EMBL" id="WUUL01000006">
    <property type="protein sequence ID" value="MXQ54130.1"/>
    <property type="molecule type" value="Genomic_DNA"/>
</dbReference>
<proteinExistence type="predicted"/>
<sequence>MVTLTLLLIVIMILSFCSTIYFSIVSRRRGANALLSRSYMNLSMGILFTALSIHLFTFTLPLLGKILAALILLIGIINVYYSFKIKRYANQQNLQQKNNAEK</sequence>
<dbReference type="Pfam" id="PF14007">
    <property type="entry name" value="YtpI"/>
    <property type="match status" value="1"/>
</dbReference>
<accession>A0A6I4VW90</accession>
<keyword evidence="1" id="KW-1133">Transmembrane helix</keyword>
<feature type="transmembrane region" description="Helical" evidence="1">
    <location>
        <begin position="62"/>
        <end position="83"/>
    </location>
</feature>
<feature type="transmembrane region" description="Helical" evidence="1">
    <location>
        <begin position="38"/>
        <end position="56"/>
    </location>
</feature>